<proteinExistence type="predicted"/>
<keyword evidence="2" id="KW-1185">Reference proteome</keyword>
<dbReference type="Proteomes" id="UP001057998">
    <property type="component" value="Chromosome 2"/>
</dbReference>
<protein>
    <recommendedName>
        <fullName evidence="3">MFS transporter</fullName>
    </recommendedName>
</protein>
<sequence length="47" mass="5019">MRSLVLATFKIALATSGIVLGVTVMSSLPQLLIQLTYELGWNVAAPM</sequence>
<accession>A0ABY5GPC6</accession>
<evidence type="ECO:0000313" key="2">
    <source>
        <dbReference type="Proteomes" id="UP001057998"/>
    </source>
</evidence>
<name>A0ABY5GPC6_9GAMM</name>
<evidence type="ECO:0000313" key="1">
    <source>
        <dbReference type="EMBL" id="UTV30596.1"/>
    </source>
</evidence>
<gene>
    <name evidence="1" type="ORF">NNL38_18705</name>
</gene>
<reference evidence="1" key="1">
    <citation type="submission" date="2022-07" db="EMBL/GenBank/DDBJ databases">
        <title>Genome sequencing of Photobacterium atrarenae GJH2-4.</title>
        <authorList>
            <person name="Park S.-J."/>
        </authorList>
    </citation>
    <scope>NUCLEOTIDE SEQUENCE</scope>
    <source>
        <strain evidence="1">GJH2-4</strain>
    </source>
</reference>
<organism evidence="1 2">
    <name type="scientific">Photobacterium atrarenae</name>
    <dbReference type="NCBI Taxonomy" id="865757"/>
    <lineage>
        <taxon>Bacteria</taxon>
        <taxon>Pseudomonadati</taxon>
        <taxon>Pseudomonadota</taxon>
        <taxon>Gammaproteobacteria</taxon>
        <taxon>Vibrionales</taxon>
        <taxon>Vibrionaceae</taxon>
        <taxon>Photobacterium</taxon>
    </lineage>
</organism>
<evidence type="ECO:0008006" key="3">
    <source>
        <dbReference type="Google" id="ProtNLM"/>
    </source>
</evidence>
<dbReference type="EMBL" id="CP101509">
    <property type="protein sequence ID" value="UTV30596.1"/>
    <property type="molecule type" value="Genomic_DNA"/>
</dbReference>
<dbReference type="RefSeq" id="WP_255391957.1">
    <property type="nucleotide sequence ID" value="NZ_CP101509.1"/>
</dbReference>